<feature type="coiled-coil region" evidence="1">
    <location>
        <begin position="358"/>
        <end position="457"/>
    </location>
</feature>
<dbReference type="Proteomes" id="UP000239866">
    <property type="component" value="Unassembled WGS sequence"/>
</dbReference>
<evidence type="ECO:0008006" key="4">
    <source>
        <dbReference type="Google" id="ProtNLM"/>
    </source>
</evidence>
<comment type="caution">
    <text evidence="2">The sequence shown here is derived from an EMBL/GenBank/DDBJ whole genome shotgun (WGS) entry which is preliminary data.</text>
</comment>
<keyword evidence="1" id="KW-0175">Coiled coil</keyword>
<dbReference type="RefSeq" id="WP_106765146.1">
    <property type="nucleotide sequence ID" value="NZ_PXNP01000109.1"/>
</dbReference>
<evidence type="ECO:0000313" key="2">
    <source>
        <dbReference type="EMBL" id="PSF04830.1"/>
    </source>
</evidence>
<evidence type="ECO:0000256" key="1">
    <source>
        <dbReference type="SAM" id="Coils"/>
    </source>
</evidence>
<dbReference type="Gene3D" id="1.25.40.10">
    <property type="entry name" value="Tetratricopeptide repeat domain"/>
    <property type="match status" value="1"/>
</dbReference>
<dbReference type="EMBL" id="PXNP01000109">
    <property type="protein sequence ID" value="PSF04830.1"/>
    <property type="molecule type" value="Genomic_DNA"/>
</dbReference>
<accession>A0A2T1K430</accession>
<sequence length="497" mass="54971">MSLVASLGNAEADLYRARLLQISGQAEKAGEVYRTLFAREQFRGESALALANLARAAGDIAEARHWLRGASRFGFGDIAEQARLGLAELELASGNTEQAGKELAGMVGGYWAAIGYMNLASAFSVQDSNTSRALVALRVAIAMAKEDSEEKRRQSVLDRLHLQAGFFALQNGEQDKAIDFLEKVSLDGYQTPRALYLHGVALAEKGNYRAAMQSWHRAKKFPLAFAGVPEAWIGMGSGFDLAGYPGQAGEYWLAANAAFESEQATLSELERNIRQHGAYKALVQDARGKGIEWFLEDSLTLTQPRLGYLLLFLEQPDAQAAIRRMARFDALKQTLEQRQNDLEIYTGAMLKHRTGKQVEEVSQQILGLQNQHSQLQSQIEKLLAMGRPGARSDQLKELQEILASAKARRESLESRSAQYRGARSNQLARVRAFTAENEALRRQLADSRQAAAAALDQQALAFVAQQKNRLARARNRTGQQIAHLYEDLALEHLEGQR</sequence>
<dbReference type="SUPFAM" id="SSF48452">
    <property type="entry name" value="TPR-like"/>
    <property type="match status" value="1"/>
</dbReference>
<keyword evidence="3" id="KW-1185">Reference proteome</keyword>
<proteinExistence type="predicted"/>
<name>A0A2T1K430_9GAMM</name>
<organism evidence="2 3">
    <name type="scientific">Marinobacter fuscus</name>
    <dbReference type="NCBI Taxonomy" id="2109942"/>
    <lineage>
        <taxon>Bacteria</taxon>
        <taxon>Pseudomonadati</taxon>
        <taxon>Pseudomonadota</taxon>
        <taxon>Gammaproteobacteria</taxon>
        <taxon>Pseudomonadales</taxon>
        <taxon>Marinobacteraceae</taxon>
        <taxon>Marinobacter</taxon>
    </lineage>
</organism>
<dbReference type="OrthoDB" id="6179093at2"/>
<gene>
    <name evidence="2" type="ORF">C7H09_17535</name>
</gene>
<dbReference type="InterPro" id="IPR011990">
    <property type="entry name" value="TPR-like_helical_dom_sf"/>
</dbReference>
<reference evidence="2 3" key="1">
    <citation type="submission" date="2018-03" db="EMBL/GenBank/DDBJ databases">
        <title>Marinobacter brunus sp. nov., a marine bacterium of Gamma-proteobacteria isolated from the surface seawater of the South China Sea.</title>
        <authorList>
            <person name="Cheng H."/>
            <person name="Wu Y.-H."/>
            <person name="Xamxidin M."/>
            <person name="Xu X.-W."/>
        </authorList>
    </citation>
    <scope>NUCLEOTIDE SEQUENCE [LARGE SCALE GENOMIC DNA]</scope>
    <source>
        <strain evidence="2 3">NH169-3</strain>
    </source>
</reference>
<evidence type="ECO:0000313" key="3">
    <source>
        <dbReference type="Proteomes" id="UP000239866"/>
    </source>
</evidence>
<protein>
    <recommendedName>
        <fullName evidence="4">Tetratricopeptide repeat protein</fullName>
    </recommendedName>
</protein>
<dbReference type="SUPFAM" id="SSF81901">
    <property type="entry name" value="HCP-like"/>
    <property type="match status" value="1"/>
</dbReference>
<dbReference type="AlphaFoldDB" id="A0A2T1K430"/>